<dbReference type="PANTHER" id="PTHR30069">
    <property type="entry name" value="TONB-DEPENDENT OUTER MEMBRANE RECEPTOR"/>
    <property type="match status" value="1"/>
</dbReference>
<dbReference type="AlphaFoldDB" id="A0A846HI08"/>
<keyword evidence="8 16" id="KW-0675">Receptor</keyword>
<evidence type="ECO:0000256" key="2">
    <source>
        <dbReference type="ARBA" id="ARBA00022448"/>
    </source>
</evidence>
<keyword evidence="4 10" id="KW-0812">Transmembrane</keyword>
<dbReference type="InterPro" id="IPR037066">
    <property type="entry name" value="Plug_dom_sf"/>
</dbReference>
<dbReference type="Pfam" id="PF07715">
    <property type="entry name" value="Plug"/>
    <property type="match status" value="1"/>
</dbReference>
<dbReference type="InterPro" id="IPR012910">
    <property type="entry name" value="Plug_dom"/>
</dbReference>
<keyword evidence="2 10" id="KW-0813">Transport</keyword>
<name>A0A846HI08_9CYAN</name>
<feature type="chain" id="PRO_5032415509" evidence="13">
    <location>
        <begin position="24"/>
        <end position="690"/>
    </location>
</feature>
<organism evidence="16 17">
    <name type="scientific">Hassallia byssoidea VB512170</name>
    <dbReference type="NCBI Taxonomy" id="1304833"/>
    <lineage>
        <taxon>Bacteria</taxon>
        <taxon>Bacillati</taxon>
        <taxon>Cyanobacteriota</taxon>
        <taxon>Cyanophyceae</taxon>
        <taxon>Nostocales</taxon>
        <taxon>Tolypothrichaceae</taxon>
        <taxon>Hassallia</taxon>
    </lineage>
</organism>
<comment type="caution">
    <text evidence="16">The sequence shown here is derived from an EMBL/GenBank/DDBJ whole genome shotgun (WGS) entry which is preliminary data.</text>
</comment>
<protein>
    <submittedName>
        <fullName evidence="16">TonB-dependent receptor</fullName>
    </submittedName>
</protein>
<sequence>MRRYLLLLSVSVTSLAYAFPTVAADKSSQVISDIPNLSEIKLPSKDAQLLKQTELDKLSQSPPTTEPEPQTSDDADINLEVTGEEDTQPQSTPVYVIDKDEIQKQGANSAAEVLRGLPGFAINDVGFGADIHTGTFYRGQSINQSVFLLNGRPINSNINIYHGNTDLNSIPVESIERVELSSGTASTLYGSEAVGGVVNIITKQGEGPPRFSGLVQYGSFDESNYRTSYGGALGSVKFNIGYEKYDAENNYKVPVGAVNRDANGRFFNGDTATSNYFGNVTLDVNSKNTISFDTNIISSRRGLTYFGFPLQRDRLDHDVFSTGLSWKSQLGNAKDSTLNATIGYAQDYFSTYGPSGTSFYRRGTLDSQALTARVEHQWQFNQNNLLRWGLDLKNNNLEGDVLSNLPNRIRFNGSENRDRFQTAIFALNTWNLTKNFQADLGLRQNFNSEFGSYLNPSVGLKYAPSDNIAVRGSWASVQRNPGIDQLYVYDTVHGWSPNPDLKPETGSSWTAGLDVKLSNNLTGQFTYFGSSLDNRLAVSSAGQWTNIGLVNTNGLEAALRLRIAREWSTFINYTYTDARIESGLDKGLQLGFVPYSVAQMGLGYESNGWQVNLIASYNSGSRRAFYTLPGQSTTDFSPSWLNLDLGARIPITRTLGLNLFVENLADVQYEKANRVYQPGRAFRIGVSSSF</sequence>
<feature type="compositionally biased region" description="Low complexity" evidence="12">
    <location>
        <begin position="59"/>
        <end position="70"/>
    </location>
</feature>
<evidence type="ECO:0000256" key="3">
    <source>
        <dbReference type="ARBA" id="ARBA00022452"/>
    </source>
</evidence>
<evidence type="ECO:0000256" key="11">
    <source>
        <dbReference type="RuleBase" id="RU003357"/>
    </source>
</evidence>
<evidence type="ECO:0000259" key="15">
    <source>
        <dbReference type="Pfam" id="PF07715"/>
    </source>
</evidence>
<keyword evidence="5 13" id="KW-0732">Signal</keyword>
<dbReference type="GO" id="GO:0015344">
    <property type="term" value="F:siderophore uptake transmembrane transporter activity"/>
    <property type="evidence" value="ECO:0007669"/>
    <property type="project" value="TreeGrafter"/>
</dbReference>
<dbReference type="InterPro" id="IPR000531">
    <property type="entry name" value="Beta-barrel_TonB"/>
</dbReference>
<evidence type="ECO:0000256" key="10">
    <source>
        <dbReference type="PROSITE-ProRule" id="PRU01360"/>
    </source>
</evidence>
<dbReference type="Pfam" id="PF00593">
    <property type="entry name" value="TonB_dep_Rec_b-barrel"/>
    <property type="match status" value="1"/>
</dbReference>
<dbReference type="GO" id="GO:0009279">
    <property type="term" value="C:cell outer membrane"/>
    <property type="evidence" value="ECO:0007669"/>
    <property type="project" value="UniProtKB-SubCell"/>
</dbReference>
<reference evidence="16 17" key="1">
    <citation type="journal article" date="2015" name="Genome Announc.">
        <title>Draft Genome Sequence of Cyanobacterium Hassallia byssoidea Strain VB512170, Isolated from Monuments in India.</title>
        <authorList>
            <person name="Singh D."/>
            <person name="Chandrababunaidu M.M."/>
            <person name="Panda A."/>
            <person name="Sen D."/>
            <person name="Bhattacharyya S."/>
            <person name="Adhikary S.P."/>
            <person name="Tripathy S."/>
        </authorList>
    </citation>
    <scope>NUCLEOTIDE SEQUENCE [LARGE SCALE GENOMIC DNA]</scope>
    <source>
        <strain evidence="16 17">VB512170</strain>
    </source>
</reference>
<dbReference type="SUPFAM" id="SSF56935">
    <property type="entry name" value="Porins"/>
    <property type="match status" value="1"/>
</dbReference>
<comment type="similarity">
    <text evidence="10 11">Belongs to the TonB-dependent receptor family.</text>
</comment>
<keyword evidence="7 10" id="KW-0472">Membrane</keyword>
<dbReference type="RefSeq" id="WP_039752588.1">
    <property type="nucleotide sequence ID" value="NZ_JTCM02000100.1"/>
</dbReference>
<evidence type="ECO:0000256" key="13">
    <source>
        <dbReference type="SAM" id="SignalP"/>
    </source>
</evidence>
<dbReference type="EMBL" id="JTCM02000100">
    <property type="protein sequence ID" value="NEU76230.1"/>
    <property type="molecule type" value="Genomic_DNA"/>
</dbReference>
<evidence type="ECO:0000256" key="8">
    <source>
        <dbReference type="ARBA" id="ARBA00023170"/>
    </source>
</evidence>
<dbReference type="CDD" id="cd01347">
    <property type="entry name" value="ligand_gated_channel"/>
    <property type="match status" value="1"/>
</dbReference>
<keyword evidence="6 11" id="KW-0798">TonB box</keyword>
<feature type="domain" description="TonB-dependent receptor plug" evidence="15">
    <location>
        <begin position="91"/>
        <end position="197"/>
    </location>
</feature>
<evidence type="ECO:0000256" key="9">
    <source>
        <dbReference type="ARBA" id="ARBA00023237"/>
    </source>
</evidence>
<evidence type="ECO:0000313" key="16">
    <source>
        <dbReference type="EMBL" id="NEU76230.1"/>
    </source>
</evidence>
<keyword evidence="3 10" id="KW-1134">Transmembrane beta strand</keyword>
<evidence type="ECO:0000256" key="4">
    <source>
        <dbReference type="ARBA" id="ARBA00022692"/>
    </source>
</evidence>
<evidence type="ECO:0000256" key="1">
    <source>
        <dbReference type="ARBA" id="ARBA00004571"/>
    </source>
</evidence>
<dbReference type="PROSITE" id="PS52016">
    <property type="entry name" value="TONB_DEPENDENT_REC_3"/>
    <property type="match status" value="1"/>
</dbReference>
<dbReference type="Proteomes" id="UP000031549">
    <property type="component" value="Unassembled WGS sequence"/>
</dbReference>
<evidence type="ECO:0000256" key="7">
    <source>
        <dbReference type="ARBA" id="ARBA00023136"/>
    </source>
</evidence>
<evidence type="ECO:0000256" key="6">
    <source>
        <dbReference type="ARBA" id="ARBA00023077"/>
    </source>
</evidence>
<evidence type="ECO:0000256" key="5">
    <source>
        <dbReference type="ARBA" id="ARBA00022729"/>
    </source>
</evidence>
<keyword evidence="9 10" id="KW-0998">Cell outer membrane</keyword>
<evidence type="ECO:0000313" key="17">
    <source>
        <dbReference type="Proteomes" id="UP000031549"/>
    </source>
</evidence>
<comment type="subcellular location">
    <subcellularLocation>
        <location evidence="1 10">Cell outer membrane</location>
        <topology evidence="1 10">Multi-pass membrane protein</topology>
    </subcellularLocation>
</comment>
<accession>A0A846HI08</accession>
<evidence type="ECO:0000259" key="14">
    <source>
        <dbReference type="Pfam" id="PF00593"/>
    </source>
</evidence>
<dbReference type="Gene3D" id="2.40.170.20">
    <property type="entry name" value="TonB-dependent receptor, beta-barrel domain"/>
    <property type="match status" value="1"/>
</dbReference>
<dbReference type="InterPro" id="IPR039426">
    <property type="entry name" value="TonB-dep_rcpt-like"/>
</dbReference>
<dbReference type="PANTHER" id="PTHR30069:SF29">
    <property type="entry name" value="HEMOGLOBIN AND HEMOGLOBIN-HAPTOGLOBIN-BINDING PROTEIN 1-RELATED"/>
    <property type="match status" value="1"/>
</dbReference>
<feature type="signal peptide" evidence="13">
    <location>
        <begin position="1"/>
        <end position="23"/>
    </location>
</feature>
<feature type="region of interest" description="Disordered" evidence="12">
    <location>
        <begin position="54"/>
        <end position="74"/>
    </location>
</feature>
<feature type="domain" description="TonB-dependent receptor-like beta-barrel" evidence="14">
    <location>
        <begin position="267"/>
        <end position="664"/>
    </location>
</feature>
<dbReference type="Gene3D" id="2.170.130.10">
    <property type="entry name" value="TonB-dependent receptor, plug domain"/>
    <property type="match status" value="1"/>
</dbReference>
<proteinExistence type="inferred from homology"/>
<keyword evidence="17" id="KW-1185">Reference proteome</keyword>
<dbReference type="GO" id="GO:0044718">
    <property type="term" value="P:siderophore transmembrane transport"/>
    <property type="evidence" value="ECO:0007669"/>
    <property type="project" value="TreeGrafter"/>
</dbReference>
<dbReference type="InterPro" id="IPR036942">
    <property type="entry name" value="Beta-barrel_TonB_sf"/>
</dbReference>
<evidence type="ECO:0000256" key="12">
    <source>
        <dbReference type="SAM" id="MobiDB-lite"/>
    </source>
</evidence>
<gene>
    <name evidence="16" type="ORF">PI95_027810</name>
</gene>